<organism evidence="1 2">
    <name type="scientific">Eubacterium multiforme</name>
    <dbReference type="NCBI Taxonomy" id="83339"/>
    <lineage>
        <taxon>Bacteria</taxon>
        <taxon>Bacillati</taxon>
        <taxon>Bacillota</taxon>
        <taxon>Clostridia</taxon>
        <taxon>Eubacteriales</taxon>
        <taxon>Eubacteriaceae</taxon>
        <taxon>Eubacterium</taxon>
    </lineage>
</organism>
<proteinExistence type="predicted"/>
<feature type="non-terminal residue" evidence="1">
    <location>
        <position position="1"/>
    </location>
</feature>
<reference evidence="1 2" key="1">
    <citation type="submission" date="2023-07" db="EMBL/GenBank/DDBJ databases">
        <title>Genomic Encyclopedia of Type Strains, Phase IV (KMG-IV): sequencing the most valuable type-strain genomes for metagenomic binning, comparative biology and taxonomic classification.</title>
        <authorList>
            <person name="Goeker M."/>
        </authorList>
    </citation>
    <scope>NUCLEOTIDE SEQUENCE [LARGE SCALE GENOMIC DNA]</scope>
    <source>
        <strain evidence="1 2">DSM 20694</strain>
    </source>
</reference>
<dbReference type="RefSeq" id="WP_307484664.1">
    <property type="nucleotide sequence ID" value="NZ_JAUSUF010000003.1"/>
</dbReference>
<comment type="caution">
    <text evidence="1">The sequence shown here is derived from an EMBL/GenBank/DDBJ whole genome shotgun (WGS) entry which is preliminary data.</text>
</comment>
<evidence type="ECO:0000313" key="1">
    <source>
        <dbReference type="EMBL" id="MDQ0149330.1"/>
    </source>
</evidence>
<keyword evidence="2" id="KW-1185">Reference proteome</keyword>
<accession>A0ABT9USQ1</accession>
<dbReference type="EMBL" id="JAUSUF010000003">
    <property type="protein sequence ID" value="MDQ0149330.1"/>
    <property type="molecule type" value="Genomic_DNA"/>
</dbReference>
<dbReference type="Proteomes" id="UP001228504">
    <property type="component" value="Unassembled WGS sequence"/>
</dbReference>
<protein>
    <submittedName>
        <fullName evidence="1">Uncharacterized protein</fullName>
    </submittedName>
</protein>
<evidence type="ECO:0000313" key="2">
    <source>
        <dbReference type="Proteomes" id="UP001228504"/>
    </source>
</evidence>
<gene>
    <name evidence="1" type="ORF">J2S18_001260</name>
</gene>
<name>A0ABT9USQ1_9FIRM</name>
<sequence length="65" mass="7737">NMLNFIDNCHGNIKGAVVFQNTDVYNYAFIDDGYKPTKQQIKWFERNKKYLSVEQKQGFELMINK</sequence>